<dbReference type="EMBL" id="LNIX01000012">
    <property type="protein sequence ID" value="OXA47931.1"/>
    <property type="molecule type" value="Genomic_DNA"/>
</dbReference>
<gene>
    <name evidence="2" type="ORF">Fcan01_17212</name>
</gene>
<keyword evidence="1" id="KW-0472">Membrane</keyword>
<feature type="transmembrane region" description="Helical" evidence="1">
    <location>
        <begin position="299"/>
        <end position="322"/>
    </location>
</feature>
<keyword evidence="3" id="KW-1185">Reference proteome</keyword>
<proteinExistence type="predicted"/>
<evidence type="ECO:0000256" key="1">
    <source>
        <dbReference type="SAM" id="Phobius"/>
    </source>
</evidence>
<feature type="transmembrane region" description="Helical" evidence="1">
    <location>
        <begin position="51"/>
        <end position="73"/>
    </location>
</feature>
<protein>
    <recommendedName>
        <fullName evidence="4">Gustatory receptor</fullName>
    </recommendedName>
</protein>
<keyword evidence="1" id="KW-0812">Transmembrane</keyword>
<feature type="transmembrane region" description="Helical" evidence="1">
    <location>
        <begin position="135"/>
        <end position="162"/>
    </location>
</feature>
<name>A0A226DT92_FOLCA</name>
<evidence type="ECO:0000313" key="2">
    <source>
        <dbReference type="EMBL" id="OXA47931.1"/>
    </source>
</evidence>
<dbReference type="AlphaFoldDB" id="A0A226DT92"/>
<comment type="caution">
    <text evidence="2">The sequence shown here is derived from an EMBL/GenBank/DDBJ whole genome shotgun (WGS) entry which is preliminary data.</text>
</comment>
<sequence length="389" mass="44578">MKSYLPTSHVPLVKLISQISSYFLLIPIYYPWSKEGRPLSCRRSRKHHITFLASLIIDAVHVALLFTWFIYIHANREEIPLWGIISVAYFMATIAIIGSLKWLIYQRIVEIITLLNQAFQLETFSRAQFKLEVRFRVIAVVVILIASTAILPSVMAMLPWWYEYMPPFVSMRKMVWNEAWLDEWSASGWILNFTVKLGVTVLEGLTWMGIVNLGAFGGFTLFIHAPVVVEMWIQVMERRLSQSSIIFNPVEYRIAQTMQNINTISAKKPLTSLTIGGTMMAKITITYILISSFKMLPKLVAVFFLVLVFDFFVCLHILAYSISRPYVASLHYLANVKQRLTKLDKWVVRFLKSCIPLKFPLGDGNFFGKTTGLVITDVCVAQVVTLLLM</sequence>
<organism evidence="2 3">
    <name type="scientific">Folsomia candida</name>
    <name type="common">Springtail</name>
    <dbReference type="NCBI Taxonomy" id="158441"/>
    <lineage>
        <taxon>Eukaryota</taxon>
        <taxon>Metazoa</taxon>
        <taxon>Ecdysozoa</taxon>
        <taxon>Arthropoda</taxon>
        <taxon>Hexapoda</taxon>
        <taxon>Collembola</taxon>
        <taxon>Entomobryomorpha</taxon>
        <taxon>Isotomoidea</taxon>
        <taxon>Isotomidae</taxon>
        <taxon>Proisotominae</taxon>
        <taxon>Folsomia</taxon>
    </lineage>
</organism>
<keyword evidence="1" id="KW-1133">Transmembrane helix</keyword>
<feature type="transmembrane region" description="Helical" evidence="1">
    <location>
        <begin position="205"/>
        <end position="229"/>
    </location>
</feature>
<feature type="transmembrane region" description="Helical" evidence="1">
    <location>
        <begin position="12"/>
        <end position="30"/>
    </location>
</feature>
<evidence type="ECO:0008006" key="4">
    <source>
        <dbReference type="Google" id="ProtNLM"/>
    </source>
</evidence>
<accession>A0A226DT92</accession>
<feature type="transmembrane region" description="Helical" evidence="1">
    <location>
        <begin position="79"/>
        <end position="104"/>
    </location>
</feature>
<evidence type="ECO:0000313" key="3">
    <source>
        <dbReference type="Proteomes" id="UP000198287"/>
    </source>
</evidence>
<dbReference type="Proteomes" id="UP000198287">
    <property type="component" value="Unassembled WGS sequence"/>
</dbReference>
<reference evidence="2 3" key="1">
    <citation type="submission" date="2015-12" db="EMBL/GenBank/DDBJ databases">
        <title>The genome of Folsomia candida.</title>
        <authorList>
            <person name="Faddeeva A."/>
            <person name="Derks M.F."/>
            <person name="Anvar Y."/>
            <person name="Smit S."/>
            <person name="Van Straalen N."/>
            <person name="Roelofs D."/>
        </authorList>
    </citation>
    <scope>NUCLEOTIDE SEQUENCE [LARGE SCALE GENOMIC DNA]</scope>
    <source>
        <strain evidence="2 3">VU population</strain>
        <tissue evidence="2">Whole body</tissue>
    </source>
</reference>